<feature type="chain" id="PRO_5015421221" description="TNFR-Cys domain-containing protein" evidence="1">
    <location>
        <begin position="27"/>
        <end position="151"/>
    </location>
</feature>
<dbReference type="Proteomes" id="UP000244336">
    <property type="component" value="Chromosome 8"/>
</dbReference>
<keyword evidence="3" id="KW-1185">Reference proteome</keyword>
<evidence type="ECO:0000313" key="2">
    <source>
        <dbReference type="EMBL" id="PUZ45354.1"/>
    </source>
</evidence>
<accession>A0A2T7CPV7</accession>
<gene>
    <name evidence="2" type="ORF">GQ55_8G216000</name>
</gene>
<proteinExistence type="predicted"/>
<dbReference type="AlphaFoldDB" id="A0A2T7CPV7"/>
<sequence length="151" mass="15707">MVSRAAGLKAAAALAFFAVLVMSSQGLPRKKPLCSDCSPLCNTSCTAIAAANCSSYCSTFPWEQCKSQVLQACCRDVCSSSTGTSSISCCPNDCIDGNCVTCSCDNCNTGVQNVCSDASDLRCQACKNGIGQDCLSSCINTCEDHCVKKDC</sequence>
<organism evidence="2 3">
    <name type="scientific">Panicum hallii var. hallii</name>
    <dbReference type="NCBI Taxonomy" id="1504633"/>
    <lineage>
        <taxon>Eukaryota</taxon>
        <taxon>Viridiplantae</taxon>
        <taxon>Streptophyta</taxon>
        <taxon>Embryophyta</taxon>
        <taxon>Tracheophyta</taxon>
        <taxon>Spermatophyta</taxon>
        <taxon>Magnoliopsida</taxon>
        <taxon>Liliopsida</taxon>
        <taxon>Poales</taxon>
        <taxon>Poaceae</taxon>
        <taxon>PACMAD clade</taxon>
        <taxon>Panicoideae</taxon>
        <taxon>Panicodae</taxon>
        <taxon>Paniceae</taxon>
        <taxon>Panicinae</taxon>
        <taxon>Panicum</taxon>
        <taxon>Panicum sect. Panicum</taxon>
    </lineage>
</organism>
<keyword evidence="1" id="KW-0732">Signal</keyword>
<evidence type="ECO:0000256" key="1">
    <source>
        <dbReference type="SAM" id="SignalP"/>
    </source>
</evidence>
<dbReference type="EMBL" id="CM009756">
    <property type="protein sequence ID" value="PUZ45354.1"/>
    <property type="molecule type" value="Genomic_DNA"/>
</dbReference>
<dbReference type="Gramene" id="PUZ45354">
    <property type="protein sequence ID" value="PUZ45354"/>
    <property type="gene ID" value="GQ55_8G216000"/>
</dbReference>
<evidence type="ECO:0008006" key="4">
    <source>
        <dbReference type="Google" id="ProtNLM"/>
    </source>
</evidence>
<dbReference type="OrthoDB" id="10318041at2759"/>
<name>A0A2T7CPV7_9POAL</name>
<protein>
    <recommendedName>
        <fullName evidence="4">TNFR-Cys domain-containing protein</fullName>
    </recommendedName>
</protein>
<evidence type="ECO:0000313" key="3">
    <source>
        <dbReference type="Proteomes" id="UP000244336"/>
    </source>
</evidence>
<feature type="signal peptide" evidence="1">
    <location>
        <begin position="1"/>
        <end position="26"/>
    </location>
</feature>
<reference evidence="2 3" key="1">
    <citation type="submission" date="2018-04" db="EMBL/GenBank/DDBJ databases">
        <title>WGS assembly of Panicum hallii var. hallii HAL2.</title>
        <authorList>
            <person name="Lovell J."/>
            <person name="Jenkins J."/>
            <person name="Lowry D."/>
            <person name="Mamidi S."/>
            <person name="Sreedasyam A."/>
            <person name="Weng X."/>
            <person name="Barry K."/>
            <person name="Bonette J."/>
            <person name="Campitelli B."/>
            <person name="Daum C."/>
            <person name="Gordon S."/>
            <person name="Gould B."/>
            <person name="Lipzen A."/>
            <person name="MacQueen A."/>
            <person name="Palacio-Mejia J."/>
            <person name="Plott C."/>
            <person name="Shakirov E."/>
            <person name="Shu S."/>
            <person name="Yoshinaga Y."/>
            <person name="Zane M."/>
            <person name="Rokhsar D."/>
            <person name="Grimwood J."/>
            <person name="Schmutz J."/>
            <person name="Juenger T."/>
        </authorList>
    </citation>
    <scope>NUCLEOTIDE SEQUENCE [LARGE SCALE GENOMIC DNA]</scope>
    <source>
        <strain evidence="3">cv. HAL2</strain>
    </source>
</reference>